<proteinExistence type="predicted"/>
<dbReference type="AlphaFoldDB" id="A0A370PFH2"/>
<dbReference type="EMBL" id="KZ851856">
    <property type="protein sequence ID" value="RDK40939.1"/>
    <property type="molecule type" value="Genomic_DNA"/>
</dbReference>
<evidence type="ECO:0000256" key="1">
    <source>
        <dbReference type="SAM" id="MobiDB-lite"/>
    </source>
</evidence>
<evidence type="ECO:0000313" key="2">
    <source>
        <dbReference type="EMBL" id="RDK40939.1"/>
    </source>
</evidence>
<accession>A0A370PFH2</accession>
<dbReference type="Proteomes" id="UP000254937">
    <property type="component" value="Unassembled WGS sequence"/>
</dbReference>
<evidence type="ECO:0000313" key="3">
    <source>
        <dbReference type="Proteomes" id="UP000254937"/>
    </source>
</evidence>
<keyword evidence="3" id="KW-1185">Reference proteome</keyword>
<reference evidence="2 3" key="1">
    <citation type="submission" date="2018-07" db="EMBL/GenBank/DDBJ databases">
        <title>Section-level genome sequencing of Aspergillus section Nigri to investigate inter- and intra-species variation.</title>
        <authorList>
            <consortium name="DOE Joint Genome Institute"/>
            <person name="Vesth T.C."/>
            <person name="Nybo J.L."/>
            <person name="Theobald S."/>
            <person name="Frisvad J.C."/>
            <person name="Larsen T.O."/>
            <person name="Nielsen K.F."/>
            <person name="Hoof J.B."/>
            <person name="Brandl J."/>
            <person name="Salamov A."/>
            <person name="Riley R."/>
            <person name="Gladden J.M."/>
            <person name="Phatale P."/>
            <person name="Nielsen M.T."/>
            <person name="Lyhne E.K."/>
            <person name="Kogle M.E."/>
            <person name="Strasser K."/>
            <person name="McDonnell E."/>
            <person name="Barry K."/>
            <person name="Clum A."/>
            <person name="Chen C."/>
            <person name="Nolan M."/>
            <person name="Sandor L."/>
            <person name="Kuo A."/>
            <person name="Lipzen A."/>
            <person name="Hainaut M."/>
            <person name="Drula E."/>
            <person name="Tsang A."/>
            <person name="Magnuson J.K."/>
            <person name="Henrissat B."/>
            <person name="Wiebenga A."/>
            <person name="Simmons B.A."/>
            <person name="Makela M.R."/>
            <person name="De vries R.P."/>
            <person name="Grigoriev I.V."/>
            <person name="Mortensen U.H."/>
            <person name="Baker S.E."/>
            <person name="Andersen M.R."/>
        </authorList>
    </citation>
    <scope>NUCLEOTIDE SEQUENCE [LARGE SCALE GENOMIC DNA]</scope>
    <source>
        <strain evidence="2 3">ATCC 13157</strain>
    </source>
</reference>
<protein>
    <submittedName>
        <fullName evidence="2">Uncharacterized protein</fullName>
    </submittedName>
</protein>
<organism evidence="2 3">
    <name type="scientific">Aspergillus phoenicis ATCC 13157</name>
    <dbReference type="NCBI Taxonomy" id="1353007"/>
    <lineage>
        <taxon>Eukaryota</taxon>
        <taxon>Fungi</taxon>
        <taxon>Dikarya</taxon>
        <taxon>Ascomycota</taxon>
        <taxon>Pezizomycotina</taxon>
        <taxon>Eurotiomycetes</taxon>
        <taxon>Eurotiomycetidae</taxon>
        <taxon>Eurotiales</taxon>
        <taxon>Aspergillaceae</taxon>
        <taxon>Aspergillus</taxon>
    </lineage>
</organism>
<feature type="region of interest" description="Disordered" evidence="1">
    <location>
        <begin position="129"/>
        <end position="150"/>
    </location>
</feature>
<feature type="compositionally biased region" description="Basic and acidic residues" evidence="1">
    <location>
        <begin position="139"/>
        <end position="150"/>
    </location>
</feature>
<name>A0A370PFH2_ASPPH</name>
<gene>
    <name evidence="2" type="ORF">M752DRAFT_277050</name>
</gene>
<sequence>MSRAFVRGIQTTTRTLMQFAGGVRPSDLISQNGGHGPEWEMAARIVTQAIEKADPRISVANIQGARAHFSSKDRADKQMVITIGLSTASGTRVGSVHVHMDGSFKFFPSRIGKEGGYDANISRARIAGHINNPEEEIAPETKDEKQGGGK</sequence>